<evidence type="ECO:0000313" key="2">
    <source>
        <dbReference type="EMBL" id="DAD28363.1"/>
    </source>
</evidence>
<name>A0A822Y8H9_NELNU</name>
<dbReference type="AlphaFoldDB" id="A0A822Y8H9"/>
<gene>
    <name evidence="2" type="ORF">HUJ06_029831</name>
</gene>
<comment type="caution">
    <text evidence="2">The sequence shown here is derived from an EMBL/GenBank/DDBJ whole genome shotgun (WGS) entry which is preliminary data.</text>
</comment>
<organism evidence="2 3">
    <name type="scientific">Nelumbo nucifera</name>
    <name type="common">Sacred lotus</name>
    <dbReference type="NCBI Taxonomy" id="4432"/>
    <lineage>
        <taxon>Eukaryota</taxon>
        <taxon>Viridiplantae</taxon>
        <taxon>Streptophyta</taxon>
        <taxon>Embryophyta</taxon>
        <taxon>Tracheophyta</taxon>
        <taxon>Spermatophyta</taxon>
        <taxon>Magnoliopsida</taxon>
        <taxon>Proteales</taxon>
        <taxon>Nelumbonaceae</taxon>
        <taxon>Nelumbo</taxon>
    </lineage>
</organism>
<keyword evidence="3" id="KW-1185">Reference proteome</keyword>
<dbReference type="EMBL" id="DUZY01000002">
    <property type="protein sequence ID" value="DAD28363.1"/>
    <property type="molecule type" value="Genomic_DNA"/>
</dbReference>
<evidence type="ECO:0000313" key="3">
    <source>
        <dbReference type="Proteomes" id="UP000607653"/>
    </source>
</evidence>
<evidence type="ECO:0000256" key="1">
    <source>
        <dbReference type="SAM" id="MobiDB-lite"/>
    </source>
</evidence>
<proteinExistence type="predicted"/>
<dbReference type="Proteomes" id="UP000607653">
    <property type="component" value="Unassembled WGS sequence"/>
</dbReference>
<protein>
    <submittedName>
        <fullName evidence="2">Uncharacterized protein</fullName>
    </submittedName>
</protein>
<feature type="region of interest" description="Disordered" evidence="1">
    <location>
        <begin position="1"/>
        <end position="20"/>
    </location>
</feature>
<reference evidence="2 3" key="1">
    <citation type="journal article" date="2020" name="Mol. Biol. Evol.">
        <title>Distinct Expression and Methylation Patterns for Genes with Different Fates following a Single Whole-Genome Duplication in Flowering Plants.</title>
        <authorList>
            <person name="Shi T."/>
            <person name="Rahmani R.S."/>
            <person name="Gugger P.F."/>
            <person name="Wang M."/>
            <person name="Li H."/>
            <person name="Zhang Y."/>
            <person name="Li Z."/>
            <person name="Wang Q."/>
            <person name="Van de Peer Y."/>
            <person name="Marchal K."/>
            <person name="Chen J."/>
        </authorList>
    </citation>
    <scope>NUCLEOTIDE SEQUENCE [LARGE SCALE GENOMIC DNA]</scope>
    <source>
        <tissue evidence="2">Leaf</tissue>
    </source>
</reference>
<accession>A0A822Y8H9</accession>
<sequence>MEKRSKNAYRMASKKCSSRGHHCLEVEGLQEDPVRLGTSTQGKLLG</sequence>